<dbReference type="Proteomes" id="UP001163823">
    <property type="component" value="Chromosome 4"/>
</dbReference>
<keyword evidence="4" id="KW-0238">DNA-binding</keyword>
<dbReference type="PANTHER" id="PTHR31072:SF224">
    <property type="entry name" value="TRANSCRIPTION FACTOR TCP1"/>
    <property type="match status" value="1"/>
</dbReference>
<dbReference type="InterPro" id="IPR017887">
    <property type="entry name" value="TF_TCP_subgr"/>
</dbReference>
<evidence type="ECO:0000256" key="4">
    <source>
        <dbReference type="ARBA" id="ARBA00023125"/>
    </source>
</evidence>
<protein>
    <submittedName>
        <fullName evidence="9">Cycloidea-like protein group 1A</fullName>
    </submittedName>
</protein>
<reference evidence="9" key="1">
    <citation type="journal article" date="2023" name="Science">
        <title>Elucidation of the pathway for biosynthesis of saponin adjuvants from the soapbark tree.</title>
        <authorList>
            <person name="Reed J."/>
            <person name="Orme A."/>
            <person name="El-Demerdash A."/>
            <person name="Owen C."/>
            <person name="Martin L.B.B."/>
            <person name="Misra R.C."/>
            <person name="Kikuchi S."/>
            <person name="Rejzek M."/>
            <person name="Martin A.C."/>
            <person name="Harkess A."/>
            <person name="Leebens-Mack J."/>
            <person name="Louveau T."/>
            <person name="Stephenson M.J."/>
            <person name="Osbourn A."/>
        </authorList>
    </citation>
    <scope>NUCLEOTIDE SEQUENCE</scope>
    <source>
        <strain evidence="9">S10</strain>
    </source>
</reference>
<evidence type="ECO:0000256" key="5">
    <source>
        <dbReference type="ARBA" id="ARBA00023163"/>
    </source>
</evidence>
<keyword evidence="5" id="KW-0804">Transcription</keyword>
<keyword evidence="10" id="KW-1185">Reference proteome</keyword>
<dbReference type="GO" id="GO:2000032">
    <property type="term" value="P:regulation of secondary shoot formation"/>
    <property type="evidence" value="ECO:0007669"/>
    <property type="project" value="TreeGrafter"/>
</dbReference>
<keyword evidence="2" id="KW-0217">Developmental protein</keyword>
<dbReference type="Pfam" id="PF03634">
    <property type="entry name" value="TCP"/>
    <property type="match status" value="1"/>
</dbReference>
<dbReference type="GO" id="GO:0003700">
    <property type="term" value="F:DNA-binding transcription factor activity"/>
    <property type="evidence" value="ECO:0007669"/>
    <property type="project" value="InterPro"/>
</dbReference>
<proteinExistence type="predicted"/>
<feature type="domain" description="TCP" evidence="7">
    <location>
        <begin position="78"/>
        <end position="136"/>
    </location>
</feature>
<dbReference type="PANTHER" id="PTHR31072">
    <property type="entry name" value="TRANSCRIPTION FACTOR TCP4-RELATED"/>
    <property type="match status" value="1"/>
</dbReference>
<comment type="caution">
    <text evidence="9">The sequence shown here is derived from an EMBL/GenBank/DDBJ whole genome shotgun (WGS) entry which is preliminary data.</text>
</comment>
<evidence type="ECO:0000256" key="2">
    <source>
        <dbReference type="ARBA" id="ARBA00022473"/>
    </source>
</evidence>
<comment type="subcellular location">
    <subcellularLocation>
        <location evidence="1">Nucleus</location>
    </subcellularLocation>
</comment>
<sequence length="358" mass="40377">MFPSTYSINPFPSSSYTPSFLNHESTNTDDDLLHDPLVASVPFIPTNTIYGPIPEILINWEAAVSDINANVLTKKPTKKDRHSKILTAQGLRDRRVRLSIEIARKFFDLQDMLGFDKASKTLEWLFTKSKKAIQELEQTKQISASEEITKSLSSTSESCEVVSERKFRELEKEFEAVYDVVAKKESRAKARERARERTRDKMSTQNCPAIESPQNLYQLRPMTYTQQEDCGKSSKLVAEIEEHQSYLVGNNYQPPNDHESVIEESIVKKRKLKPASSISVTHKNLVISKDVSCNNDNCSLPLLPNWDTSSATAGSSICSNTNMSLSRVSICRNSKFCEALGIQQQSRGVIRCVEEIKA</sequence>
<dbReference type="GO" id="GO:0043565">
    <property type="term" value="F:sequence-specific DNA binding"/>
    <property type="evidence" value="ECO:0007669"/>
    <property type="project" value="TreeGrafter"/>
</dbReference>
<name>A0AAD7PXW1_QUISA</name>
<evidence type="ECO:0000313" key="9">
    <source>
        <dbReference type="EMBL" id="KAJ7971193.1"/>
    </source>
</evidence>
<evidence type="ECO:0000259" key="8">
    <source>
        <dbReference type="PROSITE" id="PS51370"/>
    </source>
</evidence>
<evidence type="ECO:0000256" key="6">
    <source>
        <dbReference type="ARBA" id="ARBA00023242"/>
    </source>
</evidence>
<feature type="domain" description="R" evidence="8">
    <location>
        <begin position="184"/>
        <end position="201"/>
    </location>
</feature>
<keyword evidence="3" id="KW-0805">Transcription regulation</keyword>
<dbReference type="InterPro" id="IPR005333">
    <property type="entry name" value="Transcription_factor_TCP"/>
</dbReference>
<accession>A0AAD7PXW1</accession>
<evidence type="ECO:0000256" key="3">
    <source>
        <dbReference type="ARBA" id="ARBA00023015"/>
    </source>
</evidence>
<dbReference type="AlphaFoldDB" id="A0AAD7PXW1"/>
<dbReference type="PROSITE" id="PS51370">
    <property type="entry name" value="R"/>
    <property type="match status" value="1"/>
</dbReference>
<evidence type="ECO:0000313" key="10">
    <source>
        <dbReference type="Proteomes" id="UP001163823"/>
    </source>
</evidence>
<gene>
    <name evidence="9" type="ORF">O6P43_009263</name>
</gene>
<dbReference type="GO" id="GO:0005634">
    <property type="term" value="C:nucleus"/>
    <property type="evidence" value="ECO:0007669"/>
    <property type="project" value="UniProtKB-SubCell"/>
</dbReference>
<dbReference type="PROSITE" id="PS51369">
    <property type="entry name" value="TCP"/>
    <property type="match status" value="1"/>
</dbReference>
<dbReference type="EMBL" id="JARAOO010000004">
    <property type="protein sequence ID" value="KAJ7971193.1"/>
    <property type="molecule type" value="Genomic_DNA"/>
</dbReference>
<dbReference type="KEGG" id="qsa:O6P43_009263"/>
<organism evidence="9 10">
    <name type="scientific">Quillaja saponaria</name>
    <name type="common">Soap bark tree</name>
    <dbReference type="NCBI Taxonomy" id="32244"/>
    <lineage>
        <taxon>Eukaryota</taxon>
        <taxon>Viridiplantae</taxon>
        <taxon>Streptophyta</taxon>
        <taxon>Embryophyta</taxon>
        <taxon>Tracheophyta</taxon>
        <taxon>Spermatophyta</taxon>
        <taxon>Magnoliopsida</taxon>
        <taxon>eudicotyledons</taxon>
        <taxon>Gunneridae</taxon>
        <taxon>Pentapetalae</taxon>
        <taxon>rosids</taxon>
        <taxon>fabids</taxon>
        <taxon>Fabales</taxon>
        <taxon>Quillajaceae</taxon>
        <taxon>Quillaja</taxon>
    </lineage>
</organism>
<dbReference type="InterPro" id="IPR017888">
    <property type="entry name" value="CYC/TB1_R_domain"/>
</dbReference>
<evidence type="ECO:0000256" key="1">
    <source>
        <dbReference type="ARBA" id="ARBA00004123"/>
    </source>
</evidence>
<evidence type="ECO:0000259" key="7">
    <source>
        <dbReference type="PROSITE" id="PS51369"/>
    </source>
</evidence>
<keyword evidence="6" id="KW-0539">Nucleus</keyword>